<name>A0ABM9ADE1_9GAMM</name>
<accession>A0ABM9ADE1</accession>
<dbReference type="EMBL" id="CAKLPX010000001">
    <property type="protein sequence ID" value="CAH0991197.1"/>
    <property type="molecule type" value="Genomic_DNA"/>
</dbReference>
<evidence type="ECO:0000259" key="5">
    <source>
        <dbReference type="PROSITE" id="PS01124"/>
    </source>
</evidence>
<evidence type="ECO:0000313" key="6">
    <source>
        <dbReference type="EMBL" id="CAH0991197.1"/>
    </source>
</evidence>
<feature type="transmembrane region" description="Helical" evidence="4">
    <location>
        <begin position="216"/>
        <end position="235"/>
    </location>
</feature>
<comment type="caution">
    <text evidence="6">The sequence shown here is derived from an EMBL/GenBank/DDBJ whole genome shotgun (WGS) entry which is preliminary data.</text>
</comment>
<gene>
    <name evidence="6" type="ORF">SIN8267_01299</name>
</gene>
<keyword evidence="3" id="KW-0804">Transcription</keyword>
<feature type="transmembrane region" description="Helical" evidence="4">
    <location>
        <begin position="139"/>
        <end position="162"/>
    </location>
</feature>
<dbReference type="SUPFAM" id="SSF46689">
    <property type="entry name" value="Homeodomain-like"/>
    <property type="match status" value="1"/>
</dbReference>
<dbReference type="InterPro" id="IPR018060">
    <property type="entry name" value="HTH_AraC"/>
</dbReference>
<feature type="transmembrane region" description="Helical" evidence="4">
    <location>
        <begin position="103"/>
        <end position="119"/>
    </location>
</feature>
<dbReference type="PANTHER" id="PTHR43280:SF29">
    <property type="entry name" value="ARAC-FAMILY TRANSCRIPTIONAL REGULATOR"/>
    <property type="match status" value="1"/>
</dbReference>
<dbReference type="PROSITE" id="PS01124">
    <property type="entry name" value="HTH_ARAC_FAMILY_2"/>
    <property type="match status" value="1"/>
</dbReference>
<keyword evidence="7" id="KW-1185">Reference proteome</keyword>
<evidence type="ECO:0000256" key="1">
    <source>
        <dbReference type="ARBA" id="ARBA00023015"/>
    </source>
</evidence>
<dbReference type="Gene3D" id="1.10.10.60">
    <property type="entry name" value="Homeodomain-like"/>
    <property type="match status" value="1"/>
</dbReference>
<dbReference type="PANTHER" id="PTHR43280">
    <property type="entry name" value="ARAC-FAMILY TRANSCRIPTIONAL REGULATOR"/>
    <property type="match status" value="1"/>
</dbReference>
<dbReference type="Pfam" id="PF12833">
    <property type="entry name" value="HTH_18"/>
    <property type="match status" value="1"/>
</dbReference>
<feature type="transmembrane region" description="Helical" evidence="4">
    <location>
        <begin position="6"/>
        <end position="23"/>
    </location>
</feature>
<dbReference type="PROSITE" id="PS00041">
    <property type="entry name" value="HTH_ARAC_FAMILY_1"/>
    <property type="match status" value="1"/>
</dbReference>
<organism evidence="6 7">
    <name type="scientific">Sinobacterium norvegicum</name>
    <dbReference type="NCBI Taxonomy" id="1641715"/>
    <lineage>
        <taxon>Bacteria</taxon>
        <taxon>Pseudomonadati</taxon>
        <taxon>Pseudomonadota</taxon>
        <taxon>Gammaproteobacteria</taxon>
        <taxon>Cellvibrionales</taxon>
        <taxon>Spongiibacteraceae</taxon>
        <taxon>Sinobacterium</taxon>
    </lineage>
</organism>
<keyword evidence="1" id="KW-0805">Transcription regulation</keyword>
<evidence type="ECO:0000256" key="2">
    <source>
        <dbReference type="ARBA" id="ARBA00023125"/>
    </source>
</evidence>
<proteinExistence type="predicted"/>
<dbReference type="SMART" id="SM00342">
    <property type="entry name" value="HTH_ARAC"/>
    <property type="match status" value="1"/>
</dbReference>
<feature type="domain" description="HTH araC/xylS-type" evidence="5">
    <location>
        <begin position="284"/>
        <end position="385"/>
    </location>
</feature>
<feature type="transmembrane region" description="Helical" evidence="4">
    <location>
        <begin position="183"/>
        <end position="204"/>
    </location>
</feature>
<dbReference type="InterPro" id="IPR009057">
    <property type="entry name" value="Homeodomain-like_sf"/>
</dbReference>
<reference evidence="6" key="1">
    <citation type="submission" date="2021-12" db="EMBL/GenBank/DDBJ databases">
        <authorList>
            <person name="Rodrigo-Torres L."/>
            <person name="Arahal R. D."/>
            <person name="Lucena T."/>
        </authorList>
    </citation>
    <scope>NUCLEOTIDE SEQUENCE</scope>
    <source>
        <strain evidence="6">CECT 8267</strain>
    </source>
</reference>
<dbReference type="InterPro" id="IPR018062">
    <property type="entry name" value="HTH_AraC-typ_CS"/>
</dbReference>
<keyword evidence="4" id="KW-0472">Membrane</keyword>
<sequence length="395" mass="44452">MNITSTIAGFGGLLGLLLALALYAVNGRNRYANRILASFVAVSSLYLVALVPLHGNFSSPYWLVEIIELVAMTLFLSGPILYSYVRAMTTPGFRLGQRDIIHMLPFFLLVLSSLLHMATNHHPIDDATTISVNSNSIGYASLLGICHYLLLTLYMLLSLRCLRRYQRRLPNQFSSLQGVSLQWLYILVSLCLGLAVIGGSIAIARIATDFDFWPRAVYSISLMLTLYYTIAFKAITQPIIFNDMTFNNSLNNHCVADNTPPAQPQYLTSSLTQAQAVLYRQQLEQVMSKQQPYLNNELRLGDLSALTDIPANHLSQVLNQQYEQNFFEFINRHRIEQAKQLLTSPEHGELSMLEVAMQAGFNSQSAFYKQFKLHVAQTPAQYRRQNTSSKIHATN</sequence>
<keyword evidence="4" id="KW-0812">Transmembrane</keyword>
<dbReference type="Proteomes" id="UP000838100">
    <property type="component" value="Unassembled WGS sequence"/>
</dbReference>
<feature type="transmembrane region" description="Helical" evidence="4">
    <location>
        <begin position="35"/>
        <end position="55"/>
    </location>
</feature>
<keyword evidence="2" id="KW-0238">DNA-binding</keyword>
<evidence type="ECO:0000256" key="3">
    <source>
        <dbReference type="ARBA" id="ARBA00023163"/>
    </source>
</evidence>
<protein>
    <recommendedName>
        <fullName evidence="5">HTH araC/xylS-type domain-containing protein</fullName>
    </recommendedName>
</protein>
<evidence type="ECO:0000256" key="4">
    <source>
        <dbReference type="SAM" id="Phobius"/>
    </source>
</evidence>
<feature type="transmembrane region" description="Helical" evidence="4">
    <location>
        <begin position="61"/>
        <end position="82"/>
    </location>
</feature>
<evidence type="ECO:0000313" key="7">
    <source>
        <dbReference type="Proteomes" id="UP000838100"/>
    </source>
</evidence>
<dbReference type="RefSeq" id="WP_237443854.1">
    <property type="nucleotide sequence ID" value="NZ_CAKLPX010000001.1"/>
</dbReference>
<keyword evidence="4" id="KW-1133">Transmembrane helix</keyword>